<proteinExistence type="predicted"/>
<organism evidence="2 3">
    <name type="scientific">Scomber scombrus</name>
    <name type="common">Atlantic mackerel</name>
    <name type="synonym">Scomber vernalis</name>
    <dbReference type="NCBI Taxonomy" id="13677"/>
    <lineage>
        <taxon>Eukaryota</taxon>
        <taxon>Metazoa</taxon>
        <taxon>Chordata</taxon>
        <taxon>Craniata</taxon>
        <taxon>Vertebrata</taxon>
        <taxon>Euteleostomi</taxon>
        <taxon>Actinopterygii</taxon>
        <taxon>Neopterygii</taxon>
        <taxon>Teleostei</taxon>
        <taxon>Neoteleostei</taxon>
        <taxon>Acanthomorphata</taxon>
        <taxon>Pelagiaria</taxon>
        <taxon>Scombriformes</taxon>
        <taxon>Scombridae</taxon>
        <taxon>Scomber</taxon>
    </lineage>
</organism>
<gene>
    <name evidence="2" type="ORF">FSCOSCO3_A002885</name>
</gene>
<keyword evidence="3" id="KW-1185">Reference proteome</keyword>
<feature type="non-terminal residue" evidence="2">
    <location>
        <position position="317"/>
    </location>
</feature>
<dbReference type="EMBL" id="CAWUFR010000584">
    <property type="protein sequence ID" value="CAK6979461.1"/>
    <property type="molecule type" value="Genomic_DNA"/>
</dbReference>
<protein>
    <submittedName>
        <fullName evidence="2">Uncharacterized protein LOC115057560</fullName>
    </submittedName>
</protein>
<feature type="non-terminal residue" evidence="2">
    <location>
        <position position="1"/>
    </location>
</feature>
<comment type="caution">
    <text evidence="2">The sequence shown here is derived from an EMBL/GenBank/DDBJ whole genome shotgun (WGS) entry which is preliminary data.</text>
</comment>
<evidence type="ECO:0000313" key="3">
    <source>
        <dbReference type="Proteomes" id="UP001314229"/>
    </source>
</evidence>
<name>A0AAV1Q5F3_SCOSC</name>
<dbReference type="InterPro" id="IPR036514">
    <property type="entry name" value="SGNH_hydro_sf"/>
</dbReference>
<accession>A0AAV1Q5F3</accession>
<feature type="compositionally biased region" description="Low complexity" evidence="1">
    <location>
        <begin position="254"/>
        <end position="268"/>
    </location>
</feature>
<sequence>RGTGERHKVLRWPVSPLTGRSHKLVIPPESPDKKFVLIVGDSHLRAIVDDFAKMPKSDTLCFGIMSTPGACASQIRTEVLHAVVPRTPEAVCVLAPSNNLTASRTVDEAAIDFAKLLQSVGNRWPKVFVVDFPPRLTCDPHYQDHMRQAYRRVAARMGMYFFRATEDFPTSNLELWSKDGVHLSDKKGMVILNRLLFSAATEQLMTPPAPRVSPCPSPPVRKVLPKPVVRESSPAPPAPGPSEWRTVGQGSKTSQPGEPPVSSGSPEPRVAQPQEEECFFPLNPVWFSSTALCAMEEVSPSHLSCLADFKPSPKTKK</sequence>
<dbReference type="Proteomes" id="UP001314229">
    <property type="component" value="Unassembled WGS sequence"/>
</dbReference>
<reference evidence="2 3" key="1">
    <citation type="submission" date="2024-01" db="EMBL/GenBank/DDBJ databases">
        <authorList>
            <person name="Alioto T."/>
            <person name="Alioto T."/>
            <person name="Gomez Garrido J."/>
        </authorList>
    </citation>
    <scope>NUCLEOTIDE SEQUENCE [LARGE SCALE GENOMIC DNA]</scope>
</reference>
<evidence type="ECO:0000313" key="2">
    <source>
        <dbReference type="EMBL" id="CAK6979461.1"/>
    </source>
</evidence>
<dbReference type="SUPFAM" id="SSF52266">
    <property type="entry name" value="SGNH hydrolase"/>
    <property type="match status" value="1"/>
</dbReference>
<evidence type="ECO:0000256" key="1">
    <source>
        <dbReference type="SAM" id="MobiDB-lite"/>
    </source>
</evidence>
<feature type="region of interest" description="Disordered" evidence="1">
    <location>
        <begin position="227"/>
        <end position="274"/>
    </location>
</feature>
<dbReference type="AlphaFoldDB" id="A0AAV1Q5F3"/>
<dbReference type="Gene3D" id="3.40.50.1110">
    <property type="entry name" value="SGNH hydrolase"/>
    <property type="match status" value="1"/>
</dbReference>